<proteinExistence type="predicted"/>
<evidence type="ECO:0000313" key="1">
    <source>
        <dbReference type="EMBL" id="GII59906.1"/>
    </source>
</evidence>
<dbReference type="Proteomes" id="UP000605992">
    <property type="component" value="Unassembled WGS sequence"/>
</dbReference>
<protein>
    <submittedName>
        <fullName evidence="1">Uncharacterized protein</fullName>
    </submittedName>
</protein>
<organism evidence="1 2">
    <name type="scientific">Planotetraspora thailandica</name>
    <dbReference type="NCBI Taxonomy" id="487172"/>
    <lineage>
        <taxon>Bacteria</taxon>
        <taxon>Bacillati</taxon>
        <taxon>Actinomycetota</taxon>
        <taxon>Actinomycetes</taxon>
        <taxon>Streptosporangiales</taxon>
        <taxon>Streptosporangiaceae</taxon>
        <taxon>Planotetraspora</taxon>
    </lineage>
</organism>
<name>A0A8J3Y373_9ACTN</name>
<sequence length="57" mass="6346">MFLVNSRFPLATAAPTSYERKGPTPAKAPLLPKLRGQFAEFLNHSSPERLSILYLTT</sequence>
<reference evidence="1" key="1">
    <citation type="submission" date="2021-01" db="EMBL/GenBank/DDBJ databases">
        <title>Whole genome shotgun sequence of Planotetraspora thailandica NBRC 104271.</title>
        <authorList>
            <person name="Komaki H."/>
            <person name="Tamura T."/>
        </authorList>
    </citation>
    <scope>NUCLEOTIDE SEQUENCE</scope>
    <source>
        <strain evidence="1">NBRC 104271</strain>
    </source>
</reference>
<dbReference type="EMBL" id="BOOR01000114">
    <property type="protein sequence ID" value="GII59906.1"/>
    <property type="molecule type" value="Genomic_DNA"/>
</dbReference>
<evidence type="ECO:0000313" key="2">
    <source>
        <dbReference type="Proteomes" id="UP000605992"/>
    </source>
</evidence>
<accession>A0A8J3Y373</accession>
<gene>
    <name evidence="1" type="ORF">Pth03_82950</name>
</gene>
<keyword evidence="2" id="KW-1185">Reference proteome</keyword>
<dbReference type="AlphaFoldDB" id="A0A8J3Y373"/>
<comment type="caution">
    <text evidence="1">The sequence shown here is derived from an EMBL/GenBank/DDBJ whole genome shotgun (WGS) entry which is preliminary data.</text>
</comment>